<dbReference type="EMBL" id="JAJISD010000001">
    <property type="protein sequence ID" value="MCC8428359.1"/>
    <property type="molecule type" value="Genomic_DNA"/>
</dbReference>
<protein>
    <submittedName>
        <fullName evidence="3">Thioesterase family protein</fullName>
    </submittedName>
</protein>
<dbReference type="SUPFAM" id="SSF54637">
    <property type="entry name" value="Thioesterase/thiol ester dehydrase-isomerase"/>
    <property type="match status" value="2"/>
</dbReference>
<dbReference type="RefSeq" id="WP_230549552.1">
    <property type="nucleotide sequence ID" value="NZ_JAJISD010000001.1"/>
</dbReference>
<proteinExistence type="predicted"/>
<evidence type="ECO:0000313" key="4">
    <source>
        <dbReference type="Proteomes" id="UP001198862"/>
    </source>
</evidence>
<reference evidence="3 4" key="1">
    <citation type="submission" date="2021-11" db="EMBL/GenBank/DDBJ databases">
        <authorList>
            <person name="Lee D.-H."/>
            <person name="Kim S.-B."/>
        </authorList>
    </citation>
    <scope>NUCLEOTIDE SEQUENCE [LARGE SCALE GENOMIC DNA]</scope>
    <source>
        <strain evidence="3 4">KCTC 52223</strain>
    </source>
</reference>
<gene>
    <name evidence="3" type="ORF">LJ725_05245</name>
</gene>
<evidence type="ECO:0000259" key="1">
    <source>
        <dbReference type="Pfam" id="PF13622"/>
    </source>
</evidence>
<evidence type="ECO:0000313" key="3">
    <source>
        <dbReference type="EMBL" id="MCC8428359.1"/>
    </source>
</evidence>
<feature type="domain" description="Acyl-CoA thioesterase-like C-terminal" evidence="2">
    <location>
        <begin position="123"/>
        <end position="253"/>
    </location>
</feature>
<comment type="caution">
    <text evidence="3">The sequence shown here is derived from an EMBL/GenBank/DDBJ whole genome shotgun (WGS) entry which is preliminary data.</text>
</comment>
<dbReference type="InterPro" id="IPR029069">
    <property type="entry name" value="HotDog_dom_sf"/>
</dbReference>
<dbReference type="InterPro" id="IPR049449">
    <property type="entry name" value="TesB_ACOT8-like_N"/>
</dbReference>
<sequence length="263" mass="28655">MESIYRVEGAIADTSAFAGGPWSPKLQHGAAPSSLICWAVERLPSPVPMRIARLTVDLMRPVPVAPLAIETEIVREGRKIQLVSVRLLADREEVVRASALRIRIDPKEMPAIAGGPPLELPQPEHCSPPDFFATETPFLKGIEMRTAKGGFRIPGPAAVWYRATRPIVEGTAISPLMRAVIAADFCNGTSSVFDMKDWTFINADLSVSLGREPVGEWILLDAETWVGPDSVGIAAARLADANGYFGRAVQSVIFEKRRERTPC</sequence>
<organism evidence="3 4">
    <name type="scientific">Reyranella aquatilis</name>
    <dbReference type="NCBI Taxonomy" id="2035356"/>
    <lineage>
        <taxon>Bacteria</taxon>
        <taxon>Pseudomonadati</taxon>
        <taxon>Pseudomonadota</taxon>
        <taxon>Alphaproteobacteria</taxon>
        <taxon>Hyphomicrobiales</taxon>
        <taxon>Reyranellaceae</taxon>
        <taxon>Reyranella</taxon>
    </lineage>
</organism>
<dbReference type="InterPro" id="IPR049450">
    <property type="entry name" value="ACOT8-like_C"/>
</dbReference>
<accession>A0ABS8KQM3</accession>
<dbReference type="Proteomes" id="UP001198862">
    <property type="component" value="Unassembled WGS sequence"/>
</dbReference>
<dbReference type="Pfam" id="PF13622">
    <property type="entry name" value="4HBT_3"/>
    <property type="match status" value="1"/>
</dbReference>
<evidence type="ECO:0000259" key="2">
    <source>
        <dbReference type="Pfam" id="PF20789"/>
    </source>
</evidence>
<dbReference type="Pfam" id="PF20789">
    <property type="entry name" value="4HBT_3C"/>
    <property type="match status" value="1"/>
</dbReference>
<feature type="domain" description="Acyl-CoA thioesterase-like N-terminal HotDog" evidence="1">
    <location>
        <begin position="20"/>
        <end position="101"/>
    </location>
</feature>
<keyword evidence="4" id="KW-1185">Reference proteome</keyword>
<dbReference type="Gene3D" id="2.40.160.210">
    <property type="entry name" value="Acyl-CoA thioesterase, double hotdog domain"/>
    <property type="match status" value="1"/>
</dbReference>
<dbReference type="InterPro" id="IPR042171">
    <property type="entry name" value="Acyl-CoA_hotdog"/>
</dbReference>
<name>A0ABS8KQM3_9HYPH</name>